<evidence type="ECO:0000256" key="21">
    <source>
        <dbReference type="PIRNR" id="PIRNR000381"/>
    </source>
</evidence>
<dbReference type="InterPro" id="IPR000489">
    <property type="entry name" value="Pterin-binding_dom"/>
</dbReference>
<proteinExistence type="inferred from homology"/>
<dbReference type="EC" id="2.1.1.13" evidence="6 20"/>
<dbReference type="PATRIC" id="fig|1191523.3.peg.1777"/>
<dbReference type="Pfam" id="PF02965">
    <property type="entry name" value="Met_synt_B12"/>
    <property type="match status" value="1"/>
</dbReference>
<evidence type="ECO:0000256" key="13">
    <source>
        <dbReference type="ARBA" id="ARBA00022723"/>
    </source>
</evidence>
<feature type="binding site" description="axial binding residue" evidence="22">
    <location>
        <position position="758"/>
    </location>
    <ligand>
        <name>methylcob(III)alamin</name>
        <dbReference type="ChEBI" id="CHEBI:28115"/>
    </ligand>
    <ligandPart>
        <name>Co</name>
        <dbReference type="ChEBI" id="CHEBI:27638"/>
    </ligandPart>
</feature>
<dbReference type="PANTHER" id="PTHR45833">
    <property type="entry name" value="METHIONINE SYNTHASE"/>
    <property type="match status" value="1"/>
</dbReference>
<name>I7A4W8_MELRP</name>
<dbReference type="FunFam" id="3.20.20.330:FF:000001">
    <property type="entry name" value="Methionine synthase"/>
    <property type="match status" value="1"/>
</dbReference>
<feature type="binding site" evidence="22 24">
    <location>
        <position position="311"/>
    </location>
    <ligand>
        <name>Zn(2+)</name>
        <dbReference type="ChEBI" id="CHEBI:29105"/>
    </ligand>
</feature>
<feature type="binding site" evidence="23">
    <location>
        <position position="803"/>
    </location>
    <ligand>
        <name>methylcob(III)alamin</name>
        <dbReference type="ChEBI" id="CHEBI:28115"/>
    </ligand>
</feature>
<dbReference type="InterPro" id="IPR033706">
    <property type="entry name" value="Met_synthase_B12-bd"/>
</dbReference>
<dbReference type="PIRSF" id="PIRSF000381">
    <property type="entry name" value="MetH"/>
    <property type="match status" value="1"/>
</dbReference>
<sequence>MNKFNVLKDILNRRIMILDGAMGTMIQRHKLSEEDFRGDKFRDHKSPLKGNNDILVITRPEIIKSIHREYLEAGADIIETNTFNSTSISQADYGAEAYVYELNYRAARIAREAADEFTAKTPSKPRFVAGALGPTNKTLSVSPDVNDPGYRAITFDEMKEAYKEQAKGLIEGGADILLLETVFDTLNAKAALFGIMELFDEIGIELPIMISGTVIDMSGRTLSGQTTEAFWISISHTKNLLSVGLNCSLGPAQMRPFISELSEIADVYVSIYPNAGLPNEFGQYDESPEAMLKILEEYAAEGFFNIVGGCCGTTPEHIKAFAEIADKYPPRKIPNTEPYLRLSGLEPLVFRPDTNFVNIGERTNVAGSRKFARLIREGKYEEALSVAREQVENGAQIIDVNMDEAMINSEEAMAKFLNLISSEPDIARVPVMIDSSKWSVIEAGLKCLQGKGIVNSISLKEGEEAFKEQAKKILKYGAAVIVMAFDEEGQADTFERKISICKRAYEILTKEVGFPPQDIIFDPNIFAVATGIEEHNQYALDYIEAVRWIKNNLPLAKVSGGVSNVSFAFRGNDAVREAMHSAFLYHAIEAGMDMGIVNAGQLAVYEEIEPQLLTLVEDVLLNRRPDATERLIEYANSVDKTKRKEVKDEQWRKESVEERLKHALIKGIVEFIEEDINEALKIYKHPLSIIEGPLMEGMNVVGDLFGAGKMFLPQVVKSARVMKKAVALLIPYIEADRKSNAPSNAGTILLATVKGDVHDIGKNIVGVVLGCNNYKIIDLGVMVPADKIIQTAIDEKADIIGLSGLITPSLDEMVHVAKEMERRKMNLPLLIGGATTSRIHTAVKIAPEYSGSVIHVLDASKSVNVASSLLSDENFGAKIKKEYEELRKNHIRKISEKNFVSLQEARNNKFPADWDNYRPVKPNKTGITVFNDYPLEEISRYIDWTPFFQAWEMKGKYPAIFKDDLYGKEARKLYEDALKMLKEITGNKLLKANAVVGLFPANSTGDDIELYCDESCSGLLAVLHTLRQQIKKVKGQPNYALADFIMPKEFGENDYAGLFAVTAGIGIEDAVKIYESKNDDYNAIMVKALADRLAEAFAELLHQKVRKELWGYASDENLTNEELISEKYRGIRPAPGYPALPDHTEKITIWKVLKPDENAGITLTESMAMMPAASVSGWYIAHPDAKYFNVGKIGVDQLEDYRKRKGMSKSEAEKWLRTILNYV</sequence>
<keyword evidence="15 21" id="KW-0862">Zinc</keyword>
<dbReference type="PROSITE" id="PS50970">
    <property type="entry name" value="HCY"/>
    <property type="match status" value="1"/>
</dbReference>
<dbReference type="InterPro" id="IPR003726">
    <property type="entry name" value="HCY_dom"/>
</dbReference>
<feature type="domain" description="Hcy-binding" evidence="25">
    <location>
        <begin position="4"/>
        <end position="325"/>
    </location>
</feature>
<evidence type="ECO:0000256" key="6">
    <source>
        <dbReference type="ARBA" id="ARBA00012032"/>
    </source>
</evidence>
<keyword evidence="16 21" id="KW-0486">Methionine biosynthesis</keyword>
<dbReference type="PANTHER" id="PTHR45833:SF1">
    <property type="entry name" value="METHIONINE SYNTHASE"/>
    <property type="match status" value="1"/>
</dbReference>
<dbReference type="CDD" id="cd02069">
    <property type="entry name" value="methionine_synthase_B12_BD"/>
    <property type="match status" value="1"/>
</dbReference>
<dbReference type="Gene3D" id="1.10.288.10">
    <property type="entry name" value="Cobalamin-dependent Methionine Synthase, domain 2"/>
    <property type="match status" value="1"/>
</dbReference>
<evidence type="ECO:0000256" key="9">
    <source>
        <dbReference type="ARBA" id="ARBA00022605"/>
    </source>
</evidence>
<feature type="binding site" evidence="22 24">
    <location>
        <position position="247"/>
    </location>
    <ligand>
        <name>Zn(2+)</name>
        <dbReference type="ChEBI" id="CHEBI:29105"/>
    </ligand>
</feature>
<dbReference type="FunFam" id="3.20.20.20:FF:000002">
    <property type="entry name" value="Methionine synthase"/>
    <property type="match status" value="1"/>
</dbReference>
<keyword evidence="12 21" id="KW-0949">S-adenosyl-L-methionine</keyword>
<dbReference type="InterPro" id="IPR011005">
    <property type="entry name" value="Dihydropteroate_synth-like_sf"/>
</dbReference>
<dbReference type="InterPro" id="IPR003759">
    <property type="entry name" value="Cbl-bd_cap"/>
</dbReference>
<organism evidence="30 31">
    <name type="scientific">Melioribacter roseus (strain DSM 23840 / JCM 17771 / VKM B-2668 / P3M-2)</name>
    <dbReference type="NCBI Taxonomy" id="1191523"/>
    <lineage>
        <taxon>Bacteria</taxon>
        <taxon>Pseudomonadati</taxon>
        <taxon>Ignavibacteriota</taxon>
        <taxon>Ignavibacteria</taxon>
        <taxon>Ignavibacteriales</taxon>
        <taxon>Melioribacteraceae</taxon>
        <taxon>Melioribacter</taxon>
    </lineage>
</organism>
<dbReference type="PROSITE" id="PS50974">
    <property type="entry name" value="ADOMET_ACTIVATION"/>
    <property type="match status" value="1"/>
</dbReference>
<evidence type="ECO:0000256" key="24">
    <source>
        <dbReference type="PROSITE-ProRule" id="PRU00333"/>
    </source>
</evidence>
<dbReference type="SUPFAM" id="SSF56507">
    <property type="entry name" value="Methionine synthase activation domain-like"/>
    <property type="match status" value="1"/>
</dbReference>
<dbReference type="InterPro" id="IPR050554">
    <property type="entry name" value="Met_Synthase/Corrinoid"/>
</dbReference>
<dbReference type="InterPro" id="IPR011822">
    <property type="entry name" value="MetH"/>
</dbReference>
<dbReference type="GO" id="GO:0032259">
    <property type="term" value="P:methylation"/>
    <property type="evidence" value="ECO:0007669"/>
    <property type="project" value="UniProtKB-KW"/>
</dbReference>
<dbReference type="GO" id="GO:0050667">
    <property type="term" value="P:homocysteine metabolic process"/>
    <property type="evidence" value="ECO:0007669"/>
    <property type="project" value="TreeGrafter"/>
</dbReference>
<feature type="domain" description="AdoMet activation" evidence="27">
    <location>
        <begin position="893"/>
        <end position="1223"/>
    </location>
</feature>
<evidence type="ECO:0000259" key="28">
    <source>
        <dbReference type="PROSITE" id="PS51332"/>
    </source>
</evidence>
<dbReference type="AlphaFoldDB" id="I7A4W8"/>
<evidence type="ECO:0000256" key="20">
    <source>
        <dbReference type="NCBIfam" id="TIGR02082"/>
    </source>
</evidence>
<keyword evidence="13 21" id="KW-0479">Metal-binding</keyword>
<feature type="domain" description="Pterin-binding" evidence="26">
    <location>
        <begin position="356"/>
        <end position="617"/>
    </location>
</feature>
<dbReference type="eggNOG" id="COG0646">
    <property type="taxonomic scope" value="Bacteria"/>
</dbReference>
<dbReference type="GO" id="GO:0046653">
    <property type="term" value="P:tetrahydrofolate metabolic process"/>
    <property type="evidence" value="ECO:0007669"/>
    <property type="project" value="TreeGrafter"/>
</dbReference>
<keyword evidence="31" id="KW-1185">Reference proteome</keyword>
<evidence type="ECO:0000313" key="31">
    <source>
        <dbReference type="Proteomes" id="UP000009011"/>
    </source>
</evidence>
<dbReference type="Gene3D" id="3.40.50.280">
    <property type="entry name" value="Cobalamin-binding domain"/>
    <property type="match status" value="1"/>
</dbReference>
<evidence type="ECO:0000256" key="22">
    <source>
        <dbReference type="PIRSR" id="PIRSR000381-1"/>
    </source>
</evidence>
<dbReference type="Gene3D" id="1.10.1240.10">
    <property type="entry name" value="Methionine synthase domain"/>
    <property type="match status" value="1"/>
</dbReference>
<comment type="catalytic activity">
    <reaction evidence="1 21">
        <text>(6S)-5-methyl-5,6,7,8-tetrahydrofolate + L-homocysteine = (6S)-5,6,7,8-tetrahydrofolate + L-methionine</text>
        <dbReference type="Rhea" id="RHEA:11172"/>
        <dbReference type="ChEBI" id="CHEBI:18608"/>
        <dbReference type="ChEBI" id="CHEBI:57453"/>
        <dbReference type="ChEBI" id="CHEBI:57844"/>
        <dbReference type="ChEBI" id="CHEBI:58199"/>
        <dbReference type="EC" id="2.1.1.13"/>
    </reaction>
</comment>
<dbReference type="Gene3D" id="3.20.20.330">
    <property type="entry name" value="Homocysteine-binding-like domain"/>
    <property type="match status" value="1"/>
</dbReference>
<keyword evidence="11 21" id="KW-0808">Transferase</keyword>
<dbReference type="NCBIfam" id="TIGR02082">
    <property type="entry name" value="metH"/>
    <property type="match status" value="1"/>
</dbReference>
<feature type="binding site" evidence="23">
    <location>
        <begin position="755"/>
        <end position="759"/>
    </location>
    <ligand>
        <name>methylcob(III)alamin</name>
        <dbReference type="ChEBI" id="CHEBI:28115"/>
    </ligand>
</feature>
<evidence type="ECO:0000256" key="10">
    <source>
        <dbReference type="ARBA" id="ARBA00022628"/>
    </source>
</evidence>
<dbReference type="Pfam" id="PF02607">
    <property type="entry name" value="B12-binding_2"/>
    <property type="match status" value="1"/>
</dbReference>
<dbReference type="GO" id="GO:0031419">
    <property type="term" value="F:cobalamin binding"/>
    <property type="evidence" value="ECO:0007669"/>
    <property type="project" value="UniProtKB-UniRule"/>
</dbReference>
<comment type="similarity">
    <text evidence="5">Belongs to the vitamin-B12 dependent methionine synthase family.</text>
</comment>
<dbReference type="Gene3D" id="3.10.196.10">
    <property type="entry name" value="Vitamin B12-dependent methionine synthase, activation domain"/>
    <property type="match status" value="1"/>
</dbReference>
<dbReference type="SUPFAM" id="SSF52242">
    <property type="entry name" value="Cobalamin (vitamin B12)-binding domain"/>
    <property type="match status" value="1"/>
</dbReference>
<dbReference type="NCBIfam" id="NF007024">
    <property type="entry name" value="PRK09490.1"/>
    <property type="match status" value="1"/>
</dbReference>
<dbReference type="Pfam" id="PF02574">
    <property type="entry name" value="S-methyl_trans"/>
    <property type="match status" value="1"/>
</dbReference>
<comment type="function">
    <text evidence="18 21">Catalyzes the transfer of a methyl group from methyl-cobalamin to homocysteine, yielding enzyme-bound cob(I)alamin and methionine. Subsequently, remethylates the cofactor using methyltetrahydrofolate.</text>
</comment>
<evidence type="ECO:0000256" key="16">
    <source>
        <dbReference type="ARBA" id="ARBA00023167"/>
    </source>
</evidence>
<evidence type="ECO:0000256" key="12">
    <source>
        <dbReference type="ARBA" id="ARBA00022691"/>
    </source>
</evidence>
<dbReference type="SUPFAM" id="SSF82282">
    <property type="entry name" value="Homocysteine S-methyltransferase"/>
    <property type="match status" value="1"/>
</dbReference>
<feature type="binding site" evidence="23">
    <location>
        <position position="1132"/>
    </location>
    <ligand>
        <name>S-adenosyl-L-methionine</name>
        <dbReference type="ChEBI" id="CHEBI:59789"/>
    </ligand>
</feature>
<evidence type="ECO:0000256" key="23">
    <source>
        <dbReference type="PIRSR" id="PIRSR000381-2"/>
    </source>
</evidence>
<dbReference type="GO" id="GO:0008270">
    <property type="term" value="F:zinc ion binding"/>
    <property type="evidence" value="ECO:0007669"/>
    <property type="project" value="UniProtKB-UniRule"/>
</dbReference>
<keyword evidence="8 21" id="KW-0489">Methyltransferase</keyword>
<comment type="cofactor">
    <cofactor evidence="2 21 24">
        <name>Zn(2+)</name>
        <dbReference type="ChEBI" id="CHEBI:29105"/>
    </cofactor>
</comment>
<dbReference type="Pfam" id="PF02310">
    <property type="entry name" value="B12-binding"/>
    <property type="match status" value="1"/>
</dbReference>
<feature type="domain" description="B12-binding N-terminal" evidence="29">
    <location>
        <begin position="647"/>
        <end position="741"/>
    </location>
</feature>
<dbReference type="GO" id="GO:0008705">
    <property type="term" value="F:methionine synthase activity"/>
    <property type="evidence" value="ECO:0007669"/>
    <property type="project" value="UniProtKB-UniRule"/>
</dbReference>
<keyword evidence="14" id="KW-0677">Repeat</keyword>
<evidence type="ECO:0000256" key="1">
    <source>
        <dbReference type="ARBA" id="ARBA00001700"/>
    </source>
</evidence>
<feature type="binding site" evidence="23">
    <location>
        <position position="943"/>
    </location>
    <ligand>
        <name>S-adenosyl-L-methionine</name>
        <dbReference type="ChEBI" id="CHEBI:59789"/>
    </ligand>
</feature>
<dbReference type="InterPro" id="IPR004223">
    <property type="entry name" value="VitB12-dep_Met_synth_activ_dom"/>
</dbReference>
<dbReference type="CDD" id="cd00740">
    <property type="entry name" value="MeTr"/>
    <property type="match status" value="1"/>
</dbReference>
<feature type="binding site" evidence="23">
    <location>
        <position position="859"/>
    </location>
    <ligand>
        <name>methylcob(III)alamin</name>
        <dbReference type="ChEBI" id="CHEBI:28115"/>
    </ligand>
</feature>
<dbReference type="PROSITE" id="PS50972">
    <property type="entry name" value="PTERIN_BINDING"/>
    <property type="match status" value="1"/>
</dbReference>
<dbReference type="Proteomes" id="UP000009011">
    <property type="component" value="Chromosome"/>
</dbReference>
<evidence type="ECO:0000256" key="8">
    <source>
        <dbReference type="ARBA" id="ARBA00022603"/>
    </source>
</evidence>
<evidence type="ECO:0000259" key="25">
    <source>
        <dbReference type="PROSITE" id="PS50970"/>
    </source>
</evidence>
<feature type="binding site" evidence="23">
    <location>
        <position position="807"/>
    </location>
    <ligand>
        <name>methylcob(III)alamin</name>
        <dbReference type="ChEBI" id="CHEBI:28115"/>
    </ligand>
</feature>
<dbReference type="OrthoDB" id="9803687at2"/>
<evidence type="ECO:0000256" key="19">
    <source>
        <dbReference type="ARBA" id="ARBA00031040"/>
    </source>
</evidence>
<evidence type="ECO:0000259" key="26">
    <source>
        <dbReference type="PROSITE" id="PS50972"/>
    </source>
</evidence>
<keyword evidence="9 21" id="KW-0028">Amino-acid biosynthesis</keyword>
<evidence type="ECO:0000256" key="7">
    <source>
        <dbReference type="ARBA" id="ARBA00013998"/>
    </source>
</evidence>
<dbReference type="PROSITE" id="PS51332">
    <property type="entry name" value="B12_BINDING"/>
    <property type="match status" value="1"/>
</dbReference>
<dbReference type="FunFam" id="3.40.50.280:FF:000001">
    <property type="entry name" value="Methionine synthase"/>
    <property type="match status" value="1"/>
</dbReference>
<dbReference type="eggNOG" id="COG1410">
    <property type="taxonomic scope" value="Bacteria"/>
</dbReference>
<evidence type="ECO:0000256" key="2">
    <source>
        <dbReference type="ARBA" id="ARBA00001947"/>
    </source>
</evidence>
<feature type="binding site" evidence="23">
    <location>
        <position position="691"/>
    </location>
    <ligand>
        <name>methylcob(III)alamin</name>
        <dbReference type="ChEBI" id="CHEBI:28115"/>
    </ligand>
</feature>
<accession>I7A4W8</accession>
<dbReference type="InterPro" id="IPR036724">
    <property type="entry name" value="Cobalamin-bd_sf"/>
</dbReference>
<evidence type="ECO:0000256" key="4">
    <source>
        <dbReference type="ARBA" id="ARBA00005178"/>
    </source>
</evidence>
<protein>
    <recommendedName>
        <fullName evidence="7 20">Methionine synthase</fullName>
        <ecNumber evidence="6 20">2.1.1.13</ecNumber>
    </recommendedName>
    <alternativeName>
        <fullName evidence="19 21">5-methyltetrahydrofolate--homocysteine methyltransferase</fullName>
    </alternativeName>
</protein>
<dbReference type="Pfam" id="PF00809">
    <property type="entry name" value="Pterin_bind"/>
    <property type="match status" value="1"/>
</dbReference>
<comment type="pathway">
    <text evidence="4 21">Amino-acid biosynthesis; L-methionine biosynthesis via de novo pathway; L-methionine from L-homocysteine (MetH route): step 1/1.</text>
</comment>
<evidence type="ECO:0000259" key="27">
    <source>
        <dbReference type="PROSITE" id="PS50974"/>
    </source>
</evidence>
<evidence type="ECO:0000256" key="15">
    <source>
        <dbReference type="ARBA" id="ARBA00022833"/>
    </source>
</evidence>
<evidence type="ECO:0000256" key="3">
    <source>
        <dbReference type="ARBA" id="ARBA00001956"/>
    </source>
</evidence>
<feature type="domain" description="B12-binding" evidence="28">
    <location>
        <begin position="745"/>
        <end position="880"/>
    </location>
</feature>
<dbReference type="RefSeq" id="WP_014856345.1">
    <property type="nucleotide sequence ID" value="NC_018178.1"/>
</dbReference>
<comment type="cofactor">
    <cofactor evidence="3 21 22">
        <name>methylcob(III)alamin</name>
        <dbReference type="ChEBI" id="CHEBI:28115"/>
    </cofactor>
</comment>
<dbReference type="STRING" id="1191523.MROS_1677"/>
<dbReference type="InterPro" id="IPR006158">
    <property type="entry name" value="Cobalamin-bd"/>
</dbReference>
<evidence type="ECO:0000259" key="29">
    <source>
        <dbReference type="PROSITE" id="PS51337"/>
    </source>
</evidence>
<dbReference type="GO" id="GO:0005829">
    <property type="term" value="C:cytosol"/>
    <property type="evidence" value="ECO:0007669"/>
    <property type="project" value="TreeGrafter"/>
</dbReference>
<dbReference type="InterPro" id="IPR037010">
    <property type="entry name" value="VitB12-dep_Met_synth_activ_sf"/>
</dbReference>
<reference evidence="30 31" key="1">
    <citation type="journal article" date="2013" name="PLoS ONE">
        <title>Genomic analysis of Melioribacter roseus, facultatively anaerobic organotrophic bacterium representing a novel deep lineage within Bacteriodetes/Chlorobi group.</title>
        <authorList>
            <person name="Kadnikov V.V."/>
            <person name="Mardanov A.V."/>
            <person name="Podosokorskaya O.A."/>
            <person name="Gavrilov S.N."/>
            <person name="Kublanov I.V."/>
            <person name="Beletsky A.V."/>
            <person name="Bonch-Osmolovskaya E.A."/>
            <person name="Ravin N.V."/>
        </authorList>
    </citation>
    <scope>NUCLEOTIDE SEQUENCE [LARGE SCALE GENOMIC DNA]</scope>
    <source>
        <strain evidence="31">JCM 17771 / P3M-2</strain>
    </source>
</reference>
<feature type="binding site" evidence="23">
    <location>
        <begin position="1187"/>
        <end position="1188"/>
    </location>
    <ligand>
        <name>S-adenosyl-L-methionine</name>
        <dbReference type="ChEBI" id="CHEBI:59789"/>
    </ligand>
</feature>
<evidence type="ECO:0000256" key="17">
    <source>
        <dbReference type="ARBA" id="ARBA00023285"/>
    </source>
</evidence>
<dbReference type="SUPFAM" id="SSF47644">
    <property type="entry name" value="Methionine synthase domain"/>
    <property type="match status" value="1"/>
</dbReference>
<evidence type="ECO:0000256" key="18">
    <source>
        <dbReference type="ARBA" id="ARBA00025552"/>
    </source>
</evidence>
<dbReference type="SMART" id="SM01018">
    <property type="entry name" value="B12-binding_2"/>
    <property type="match status" value="1"/>
</dbReference>
<dbReference type="SUPFAM" id="SSF51717">
    <property type="entry name" value="Dihydropteroate synthetase-like"/>
    <property type="match status" value="1"/>
</dbReference>
<feature type="binding site" evidence="22 24">
    <location>
        <position position="310"/>
    </location>
    <ligand>
        <name>Zn(2+)</name>
        <dbReference type="ChEBI" id="CHEBI:29105"/>
    </ligand>
</feature>
<dbReference type="Gene3D" id="3.20.20.20">
    <property type="entry name" value="Dihydropteroate synthase-like"/>
    <property type="match status" value="1"/>
</dbReference>
<dbReference type="PROSITE" id="PS51337">
    <property type="entry name" value="B12_BINDING_NTER"/>
    <property type="match status" value="1"/>
</dbReference>
<keyword evidence="17 21" id="KW-0170">Cobalt</keyword>
<dbReference type="InterPro" id="IPR036589">
    <property type="entry name" value="HCY_dom_sf"/>
</dbReference>
<keyword evidence="10 21" id="KW-0846">Cobalamin</keyword>
<dbReference type="HOGENOM" id="CLU_004914_2_2_10"/>
<comment type="domain">
    <text evidence="21">Modular enzyme with four functionally distinct domains. The isolated Hcy-binding domain catalyzes methyl transfer from free methylcobalamin to homocysteine. The Hcy-binding domain in association with the pterin-binding domain catalyzes the methylation of cob(I)alamin by methyltetrahydrofolate and the methylation of homocysteine. The B12-binding domain binds the cofactor. The AdoMet activation domain binds S-adenosyl-L-methionine. Under aerobic conditions cob(I)alamin can be converted to inactive cob(II)alamin. Reductive methylation by S-adenosyl-L-methionine and flavodoxin regenerates methylcobalamin.</text>
</comment>
<dbReference type="EMBL" id="CP003557">
    <property type="protein sequence ID" value="AFN74911.1"/>
    <property type="molecule type" value="Genomic_DNA"/>
</dbReference>
<dbReference type="FunFam" id="1.10.1240.10:FF:000001">
    <property type="entry name" value="Methionine synthase"/>
    <property type="match status" value="1"/>
</dbReference>
<dbReference type="InterPro" id="IPR036594">
    <property type="entry name" value="Meth_synthase_dom"/>
</dbReference>
<evidence type="ECO:0000256" key="5">
    <source>
        <dbReference type="ARBA" id="ARBA00010398"/>
    </source>
</evidence>
<evidence type="ECO:0000256" key="14">
    <source>
        <dbReference type="ARBA" id="ARBA00022737"/>
    </source>
</evidence>
<dbReference type="UniPathway" id="UPA00051">
    <property type="reaction ID" value="UER00081"/>
</dbReference>
<evidence type="ECO:0000313" key="30">
    <source>
        <dbReference type="EMBL" id="AFN74911.1"/>
    </source>
</evidence>
<evidence type="ECO:0000256" key="11">
    <source>
        <dbReference type="ARBA" id="ARBA00022679"/>
    </source>
</evidence>
<gene>
    <name evidence="30" type="ordered locus">MROS_1677</name>
</gene>
<dbReference type="KEGG" id="mro:MROS_1677"/>